<reference evidence="3" key="1">
    <citation type="journal article" date="2019" name="Int. J. Syst. Evol. Microbiol.">
        <title>The Global Catalogue of Microorganisms (GCM) 10K type strain sequencing project: providing services to taxonomists for standard genome sequencing and annotation.</title>
        <authorList>
            <consortium name="The Broad Institute Genomics Platform"/>
            <consortium name="The Broad Institute Genome Sequencing Center for Infectious Disease"/>
            <person name="Wu L."/>
            <person name="Ma J."/>
        </authorList>
    </citation>
    <scope>NUCLEOTIDE SEQUENCE [LARGE SCALE GENOMIC DNA]</scope>
    <source>
        <strain evidence="3">KCTC 42984</strain>
    </source>
</reference>
<evidence type="ECO:0008006" key="4">
    <source>
        <dbReference type="Google" id="ProtNLM"/>
    </source>
</evidence>
<keyword evidence="1" id="KW-0812">Transmembrane</keyword>
<evidence type="ECO:0000256" key="1">
    <source>
        <dbReference type="SAM" id="Phobius"/>
    </source>
</evidence>
<keyword evidence="3" id="KW-1185">Reference proteome</keyword>
<comment type="caution">
    <text evidence="2">The sequence shown here is derived from an EMBL/GenBank/DDBJ whole genome shotgun (WGS) entry which is preliminary data.</text>
</comment>
<gene>
    <name evidence="2" type="ORF">ACFOD9_02750</name>
</gene>
<dbReference type="RefSeq" id="WP_379508556.1">
    <property type="nucleotide sequence ID" value="NZ_JBHRTQ010000003.1"/>
</dbReference>
<proteinExistence type="predicted"/>
<organism evidence="2 3">
    <name type="scientific">Novosphingobium bradum</name>
    <dbReference type="NCBI Taxonomy" id="1737444"/>
    <lineage>
        <taxon>Bacteria</taxon>
        <taxon>Pseudomonadati</taxon>
        <taxon>Pseudomonadota</taxon>
        <taxon>Alphaproteobacteria</taxon>
        <taxon>Sphingomonadales</taxon>
        <taxon>Sphingomonadaceae</taxon>
        <taxon>Novosphingobium</taxon>
    </lineage>
</organism>
<protein>
    <recommendedName>
        <fullName evidence="4">DUF2892 domain-containing protein</fullName>
    </recommendedName>
</protein>
<name>A0ABV7IKP7_9SPHN</name>
<keyword evidence="1" id="KW-0472">Membrane</keyword>
<accession>A0ABV7IKP7</accession>
<evidence type="ECO:0000313" key="2">
    <source>
        <dbReference type="EMBL" id="MFC3173165.1"/>
    </source>
</evidence>
<feature type="transmembrane region" description="Helical" evidence="1">
    <location>
        <begin position="46"/>
        <end position="64"/>
    </location>
</feature>
<dbReference type="EMBL" id="JBHRTQ010000003">
    <property type="protein sequence ID" value="MFC3173165.1"/>
    <property type="molecule type" value="Genomic_DNA"/>
</dbReference>
<feature type="transmembrane region" description="Helical" evidence="1">
    <location>
        <begin position="20"/>
        <end position="40"/>
    </location>
</feature>
<sequence>MTSSPPDNQTAKDPAKARFIAISLVRLSGALLVLFGLMITERRVDLPWALGVVLTVAGFFDVFVMPKLLARRWRTPRP</sequence>
<dbReference type="Proteomes" id="UP001595604">
    <property type="component" value="Unassembled WGS sequence"/>
</dbReference>
<evidence type="ECO:0000313" key="3">
    <source>
        <dbReference type="Proteomes" id="UP001595604"/>
    </source>
</evidence>
<keyword evidence="1" id="KW-1133">Transmembrane helix</keyword>